<name>A0A6M2DK07_XENCH</name>
<accession>A0A6M2DK07</accession>
<protein>
    <submittedName>
        <fullName evidence="2">Putative product</fullName>
    </submittedName>
</protein>
<sequence>MQDESLSTSLYCLEVCLKYVPGACGPHKSNLERYLLNFLKELDKGKVILSAKCMHLLQQTSGGGVKGINHKCNWEKQFRMTINSLHSLMDVIYANVMETVVRSNDELCLQMPAFNMPDNPVHQVAEISKRFNNLCCFLQIMLTEPFPVAKRVQPDLVLHLINRGLGVTSKALTRVSTDNIILNAFLPDIHESLLKTLDALLFCVGRHLSSYAPIICKIVLRVLQWTQDIVAPSHRKIRLSAYESLINWMKVSNLSSFVEQHESEIICAIMFDITPQKSSVKLENQKGINEHEQHSEVQNLNKFEENKTKSCSLALECFQKVLSSSGLFFKPLIQKNLQSTVASIILRIQSGEYTNTVYNKNVKCRKLLYQVLFSLILHPSSRFPPPTHEGVIIFSQGQLDSDSDIAHLCGEMLCTIKKIIHTNSLNRDENKGIALNQLTPEETASEIMQPNSDEKLIIPPTEEPIILDSTDFSNSDAEVESTEIFNTQDSVKSTNDTLENPISPQNNFVEPDAITPVNINSIPMNGTITNNDSDSPPVSDEVCMMDMDDLDAIPSAKRQKLMEDDVPLPSCEEIVASVKEVRQNNDEIVMNDIKIESAKNDIIINEEQIHPMNMLKIEKVETVTIGNVEEVVTSEDTFISAKLPENAAANLSVEEMMSSFVSEINDDI</sequence>
<reference evidence="2" key="1">
    <citation type="submission" date="2020-03" db="EMBL/GenBank/DDBJ databases">
        <title>Transcriptomic Profiling of the Digestive Tract of the Rat Flea, Xenopsylla cheopis, Following Blood Feeding and Infection with Yersinia pestis.</title>
        <authorList>
            <person name="Bland D.M."/>
            <person name="Martens C.A."/>
            <person name="Virtaneva K."/>
            <person name="Kanakabandi K."/>
            <person name="Long D."/>
            <person name="Rosenke R."/>
            <person name="Saturday G.A."/>
            <person name="Hoyt F.H."/>
            <person name="Bruno D.P."/>
            <person name="Ribeiro J.M.C."/>
            <person name="Hinnebusch J."/>
        </authorList>
    </citation>
    <scope>NUCLEOTIDE SEQUENCE</scope>
</reference>
<feature type="compositionally biased region" description="Polar residues" evidence="1">
    <location>
        <begin position="490"/>
        <end position="508"/>
    </location>
</feature>
<feature type="region of interest" description="Disordered" evidence="1">
    <location>
        <begin position="490"/>
        <end position="511"/>
    </location>
</feature>
<dbReference type="EMBL" id="GIIL01001655">
    <property type="protein sequence ID" value="NOV45381.1"/>
    <property type="molecule type" value="Transcribed_RNA"/>
</dbReference>
<dbReference type="AlphaFoldDB" id="A0A6M2DK07"/>
<dbReference type="GO" id="GO:0006364">
    <property type="term" value="P:rRNA processing"/>
    <property type="evidence" value="ECO:0007669"/>
    <property type="project" value="TreeGrafter"/>
</dbReference>
<organism evidence="2">
    <name type="scientific">Xenopsylla cheopis</name>
    <name type="common">Oriental rat flea</name>
    <name type="synonym">Pulex cheopis</name>
    <dbReference type="NCBI Taxonomy" id="163159"/>
    <lineage>
        <taxon>Eukaryota</taxon>
        <taxon>Metazoa</taxon>
        <taxon>Ecdysozoa</taxon>
        <taxon>Arthropoda</taxon>
        <taxon>Hexapoda</taxon>
        <taxon>Insecta</taxon>
        <taxon>Pterygota</taxon>
        <taxon>Neoptera</taxon>
        <taxon>Endopterygota</taxon>
        <taxon>Siphonaptera</taxon>
        <taxon>Pulicidae</taxon>
        <taxon>Xenopsyllinae</taxon>
        <taxon>Xenopsylla</taxon>
    </lineage>
</organism>
<evidence type="ECO:0000313" key="2">
    <source>
        <dbReference type="EMBL" id="NOV45381.1"/>
    </source>
</evidence>
<proteinExistence type="predicted"/>
<dbReference type="GO" id="GO:0005634">
    <property type="term" value="C:nucleus"/>
    <property type="evidence" value="ECO:0007669"/>
    <property type="project" value="TreeGrafter"/>
</dbReference>
<dbReference type="PANTHER" id="PTHR34105">
    <property type="entry name" value="PROLINE-, GLUTAMIC ACID- AND LEUCINE-RICH PROTEIN 1"/>
    <property type="match status" value="1"/>
</dbReference>
<dbReference type="PANTHER" id="PTHR34105:SF1">
    <property type="entry name" value="PROLINE-, GLUTAMIC ACID- AND LEUCINE-RICH PROTEIN 1"/>
    <property type="match status" value="1"/>
</dbReference>
<evidence type="ECO:0000256" key="1">
    <source>
        <dbReference type="SAM" id="MobiDB-lite"/>
    </source>
</evidence>